<feature type="transmembrane region" description="Helical" evidence="8">
    <location>
        <begin position="352"/>
        <end position="373"/>
    </location>
</feature>
<keyword evidence="6 8" id="KW-0472">Membrane</keyword>
<feature type="transmembrane region" description="Helical" evidence="8">
    <location>
        <begin position="324"/>
        <end position="345"/>
    </location>
</feature>
<feature type="transmembrane region" description="Helical" evidence="8">
    <location>
        <begin position="26"/>
        <end position="45"/>
    </location>
</feature>
<keyword evidence="3" id="KW-1003">Cell membrane</keyword>
<organism evidence="9">
    <name type="scientific">hydrothermal vent metagenome</name>
    <dbReference type="NCBI Taxonomy" id="652676"/>
    <lineage>
        <taxon>unclassified sequences</taxon>
        <taxon>metagenomes</taxon>
        <taxon>ecological metagenomes</taxon>
    </lineage>
</organism>
<dbReference type="Gene3D" id="1.20.1630.10">
    <property type="entry name" value="Formate dehydrogenase/DMSO reductase domain"/>
    <property type="match status" value="1"/>
</dbReference>
<feature type="transmembrane region" description="Helical" evidence="8">
    <location>
        <begin position="279"/>
        <end position="298"/>
    </location>
</feature>
<evidence type="ECO:0000256" key="1">
    <source>
        <dbReference type="ARBA" id="ARBA00004651"/>
    </source>
</evidence>
<keyword evidence="5 8" id="KW-1133">Transmembrane helix</keyword>
<comment type="subcellular location">
    <subcellularLocation>
        <location evidence="1">Cell membrane</location>
        <topology evidence="1">Multi-pass membrane protein</topology>
    </subcellularLocation>
</comment>
<comment type="similarity">
    <text evidence="2">Belongs to the NrfD family.</text>
</comment>
<protein>
    <submittedName>
        <fullName evidence="9">Molybdopterin oxidoreductase</fullName>
    </submittedName>
</protein>
<dbReference type="EMBL" id="UOEI01000017">
    <property type="protein sequence ID" value="VAV89475.1"/>
    <property type="molecule type" value="Genomic_DNA"/>
</dbReference>
<feature type="transmembrane region" description="Helical" evidence="8">
    <location>
        <begin position="139"/>
        <end position="160"/>
    </location>
</feature>
<dbReference type="PANTHER" id="PTHR43044">
    <property type="match status" value="1"/>
</dbReference>
<evidence type="ECO:0000256" key="2">
    <source>
        <dbReference type="ARBA" id="ARBA00008929"/>
    </source>
</evidence>
<dbReference type="Pfam" id="PF03916">
    <property type="entry name" value="NrfD"/>
    <property type="match status" value="1"/>
</dbReference>
<accession>A0A3B0S1W9</accession>
<proteinExistence type="inferred from homology"/>
<feature type="region of interest" description="Disordered" evidence="7">
    <location>
        <begin position="449"/>
        <end position="470"/>
    </location>
</feature>
<dbReference type="InterPro" id="IPR005614">
    <property type="entry name" value="NrfD-like"/>
</dbReference>
<dbReference type="PANTHER" id="PTHR43044:SF2">
    <property type="entry name" value="POLYSULPHIDE REDUCTASE NRFD"/>
    <property type="match status" value="1"/>
</dbReference>
<feature type="transmembrane region" description="Helical" evidence="8">
    <location>
        <begin position="205"/>
        <end position="228"/>
    </location>
</feature>
<reference evidence="9" key="1">
    <citation type="submission" date="2018-06" db="EMBL/GenBank/DDBJ databases">
        <authorList>
            <person name="Zhirakovskaya E."/>
        </authorList>
    </citation>
    <scope>NUCLEOTIDE SEQUENCE</scope>
</reference>
<feature type="transmembrane region" description="Helical" evidence="8">
    <location>
        <begin position="393"/>
        <end position="417"/>
    </location>
</feature>
<evidence type="ECO:0000256" key="7">
    <source>
        <dbReference type="SAM" id="MobiDB-lite"/>
    </source>
</evidence>
<evidence type="ECO:0000256" key="8">
    <source>
        <dbReference type="SAM" id="Phobius"/>
    </source>
</evidence>
<dbReference type="GO" id="GO:0005886">
    <property type="term" value="C:plasma membrane"/>
    <property type="evidence" value="ECO:0007669"/>
    <property type="project" value="UniProtKB-SubCell"/>
</dbReference>
<gene>
    <name evidence="9" type="ORF">MNBD_ACTINO01-104</name>
</gene>
<name>A0A3B0S1W9_9ZZZZ</name>
<feature type="transmembrane region" description="Helical" evidence="8">
    <location>
        <begin position="65"/>
        <end position="89"/>
    </location>
</feature>
<keyword evidence="4 8" id="KW-0812">Transmembrane</keyword>
<sequence>MDTLTTWRERLISKTTNPTLHTTYRYWIWLSFLIVIVGNGIYQYSKQWQSGLVVTGMRDRISWGLYITAFVFFIGISHAGTLISAILRASKASWRAPVTRIAEFITAVALLVGASFVLIDMGRPERIFNVYLFGRWQSPIMWDVMAITTYLTASVVYLYAPMIPDLALFRDRLSGKVGRVRRFIYETLAIDWIGTPRQFKLLGKAIAIMMLIIIPIAVSVHTVVSWIFSMTLRSGWNSSIFGVLFVAGAIFSGVATLILVMAVLRRVYHWEEYLTQKHFLYLGYLLAAFGAFMVYVNINEYLTEGFKLEEAGEFAFRQLFIEDFAVMFWFYIIGGLIGPVVLMLIPKTRTIAGVVAAAILVDIAMFFERYFIVVTGLRVPLMPYEASSYMPTFVEWSIFVAGLAFFCLLITVAIKIFPMFAVWEMTEEHEAAVAHGTAEERFEVASHNVGQASHGGNPTDQRSPSEGGAS</sequence>
<evidence type="ECO:0000256" key="4">
    <source>
        <dbReference type="ARBA" id="ARBA00022692"/>
    </source>
</evidence>
<evidence type="ECO:0000313" key="9">
    <source>
        <dbReference type="EMBL" id="VAV89475.1"/>
    </source>
</evidence>
<feature type="compositionally biased region" description="Polar residues" evidence="7">
    <location>
        <begin position="449"/>
        <end position="464"/>
    </location>
</feature>
<evidence type="ECO:0000256" key="3">
    <source>
        <dbReference type="ARBA" id="ARBA00022475"/>
    </source>
</evidence>
<dbReference type="AlphaFoldDB" id="A0A3B0S1W9"/>
<feature type="transmembrane region" description="Helical" evidence="8">
    <location>
        <begin position="240"/>
        <end position="267"/>
    </location>
</feature>
<evidence type="ECO:0000256" key="5">
    <source>
        <dbReference type="ARBA" id="ARBA00022989"/>
    </source>
</evidence>
<evidence type="ECO:0000256" key="6">
    <source>
        <dbReference type="ARBA" id="ARBA00023136"/>
    </source>
</evidence>
<feature type="transmembrane region" description="Helical" evidence="8">
    <location>
        <begin position="101"/>
        <end position="119"/>
    </location>
</feature>